<dbReference type="AlphaFoldDB" id="A0A816XD42"/>
<reference evidence="2" key="1">
    <citation type="submission" date="2021-02" db="EMBL/GenBank/DDBJ databases">
        <authorList>
            <person name="Nowell W R."/>
        </authorList>
    </citation>
    <scope>NUCLEOTIDE SEQUENCE</scope>
</reference>
<proteinExistence type="predicted"/>
<organism evidence="2 3">
    <name type="scientific">Rotaria magnacalcarata</name>
    <dbReference type="NCBI Taxonomy" id="392030"/>
    <lineage>
        <taxon>Eukaryota</taxon>
        <taxon>Metazoa</taxon>
        <taxon>Spiralia</taxon>
        <taxon>Gnathifera</taxon>
        <taxon>Rotifera</taxon>
        <taxon>Eurotatoria</taxon>
        <taxon>Bdelloidea</taxon>
        <taxon>Philodinida</taxon>
        <taxon>Philodinidae</taxon>
        <taxon>Rotaria</taxon>
    </lineage>
</organism>
<feature type="signal peptide" evidence="1">
    <location>
        <begin position="1"/>
        <end position="34"/>
    </location>
</feature>
<dbReference type="Proteomes" id="UP000663856">
    <property type="component" value="Unassembled WGS sequence"/>
</dbReference>
<feature type="non-terminal residue" evidence="2">
    <location>
        <position position="1"/>
    </location>
</feature>
<dbReference type="EMBL" id="CAJNRF010012940">
    <property type="protein sequence ID" value="CAF2145451.1"/>
    <property type="molecule type" value="Genomic_DNA"/>
</dbReference>
<accession>A0A816XD42</accession>
<comment type="caution">
    <text evidence="2">The sequence shown here is derived from an EMBL/GenBank/DDBJ whole genome shotgun (WGS) entry which is preliminary data.</text>
</comment>
<keyword evidence="1" id="KW-0732">Signal</keyword>
<sequence>MPINQYFYSMIMQLHMYLVLILLSFVLNLQGAPALPSSDISENQYVHNPERNDQFNGDDIVPSPFANALTE</sequence>
<protein>
    <submittedName>
        <fullName evidence="2">Uncharacterized protein</fullName>
    </submittedName>
</protein>
<evidence type="ECO:0000313" key="3">
    <source>
        <dbReference type="Proteomes" id="UP000663856"/>
    </source>
</evidence>
<name>A0A816XD42_9BILA</name>
<gene>
    <name evidence="2" type="ORF">WKI299_LOCUS29163</name>
</gene>
<evidence type="ECO:0000256" key="1">
    <source>
        <dbReference type="SAM" id="SignalP"/>
    </source>
</evidence>
<evidence type="ECO:0000313" key="2">
    <source>
        <dbReference type="EMBL" id="CAF2145451.1"/>
    </source>
</evidence>
<feature type="chain" id="PRO_5032539910" evidence="1">
    <location>
        <begin position="35"/>
        <end position="71"/>
    </location>
</feature>